<protein>
    <submittedName>
        <fullName evidence="1">Uncharacterized protein</fullName>
    </submittedName>
</protein>
<reference evidence="1 2" key="1">
    <citation type="journal article" date="2024" name="BMC Genomics">
        <title>De novo assembly and annotation of Popillia japonica's genome with initial clues to its potential as an invasive pest.</title>
        <authorList>
            <person name="Cucini C."/>
            <person name="Boschi S."/>
            <person name="Funari R."/>
            <person name="Cardaioli E."/>
            <person name="Iannotti N."/>
            <person name="Marturano G."/>
            <person name="Paoli F."/>
            <person name="Bruttini M."/>
            <person name="Carapelli A."/>
            <person name="Frati F."/>
            <person name="Nardi F."/>
        </authorList>
    </citation>
    <scope>NUCLEOTIDE SEQUENCE [LARGE SCALE GENOMIC DNA]</scope>
    <source>
        <strain evidence="1">DMR45628</strain>
    </source>
</reference>
<accession>A0AAW1JGF3</accession>
<gene>
    <name evidence="1" type="ORF">QE152_g29797</name>
</gene>
<dbReference type="Proteomes" id="UP001458880">
    <property type="component" value="Unassembled WGS sequence"/>
</dbReference>
<sequence>MSHSNRKGINKLQAGYNILLQLPIAITLSLIHVKDKISELIYGFPIWPSTSESQVWMLNILRNSLLHMTVAEKWPSTSESQVWMLNILRNSLLHMTVAEKDLEIPCLNNRPMAPSQRHI</sequence>
<proteinExistence type="predicted"/>
<evidence type="ECO:0000313" key="2">
    <source>
        <dbReference type="Proteomes" id="UP001458880"/>
    </source>
</evidence>
<name>A0AAW1JGF3_POPJA</name>
<comment type="caution">
    <text evidence="1">The sequence shown here is derived from an EMBL/GenBank/DDBJ whole genome shotgun (WGS) entry which is preliminary data.</text>
</comment>
<dbReference type="AlphaFoldDB" id="A0AAW1JGF3"/>
<organism evidence="1 2">
    <name type="scientific">Popillia japonica</name>
    <name type="common">Japanese beetle</name>
    <dbReference type="NCBI Taxonomy" id="7064"/>
    <lineage>
        <taxon>Eukaryota</taxon>
        <taxon>Metazoa</taxon>
        <taxon>Ecdysozoa</taxon>
        <taxon>Arthropoda</taxon>
        <taxon>Hexapoda</taxon>
        <taxon>Insecta</taxon>
        <taxon>Pterygota</taxon>
        <taxon>Neoptera</taxon>
        <taxon>Endopterygota</taxon>
        <taxon>Coleoptera</taxon>
        <taxon>Polyphaga</taxon>
        <taxon>Scarabaeiformia</taxon>
        <taxon>Scarabaeidae</taxon>
        <taxon>Rutelinae</taxon>
        <taxon>Popillia</taxon>
    </lineage>
</organism>
<keyword evidence="2" id="KW-1185">Reference proteome</keyword>
<evidence type="ECO:0000313" key="1">
    <source>
        <dbReference type="EMBL" id="KAK9702660.1"/>
    </source>
</evidence>
<dbReference type="EMBL" id="JASPKY010000387">
    <property type="protein sequence ID" value="KAK9702660.1"/>
    <property type="molecule type" value="Genomic_DNA"/>
</dbReference>